<protein>
    <recommendedName>
        <fullName evidence="3">Aminotransferase-like plant mobile domain-containing protein</fullName>
    </recommendedName>
</protein>
<reference evidence="1 2" key="1">
    <citation type="journal article" date="2023" name="Plants (Basel)">
        <title>Bridging the Gap: Combining Genomics and Transcriptomics Approaches to Understand Stylosanthes scabra, an Orphan Legume from the Brazilian Caatinga.</title>
        <authorList>
            <person name="Ferreira-Neto J.R.C."/>
            <person name="da Silva M.D."/>
            <person name="Binneck E."/>
            <person name="de Melo N.F."/>
            <person name="da Silva R.H."/>
            <person name="de Melo A.L.T.M."/>
            <person name="Pandolfi V."/>
            <person name="Bustamante F.O."/>
            <person name="Brasileiro-Vidal A.C."/>
            <person name="Benko-Iseppon A.M."/>
        </authorList>
    </citation>
    <scope>NUCLEOTIDE SEQUENCE [LARGE SCALE GENOMIC DNA]</scope>
    <source>
        <tissue evidence="1">Leaves</tissue>
    </source>
</reference>
<keyword evidence="2" id="KW-1185">Reference proteome</keyword>
<gene>
    <name evidence="1" type="ORF">PIB30_010507</name>
</gene>
<sequence length="249" mass="29115">MAIWPAPPHLVLSRPAPPRMGWVFGAVAWVWGGYGYWSPRPVIRPASYTRCYDASSIARFCCLDLTEFYVDSCLCKLAKYLRYSLSNADRYAKKLTKSRRILKSHSKDKQFDARPGSYRSKGVVNEDQTQCSKKKKYVVKYTYSNWSRYYFRNFHNGKFVPAPDDIHVDLRKATFVSYWLNKYVFLRPVDECMSHEVFLLECLIARGKRVLLTPLYLGGLYARLDKFSEQLEIAHGRFSFLAYIDEIFL</sequence>
<comment type="caution">
    <text evidence="1">The sequence shown here is derived from an EMBL/GenBank/DDBJ whole genome shotgun (WGS) entry which is preliminary data.</text>
</comment>
<organism evidence="1 2">
    <name type="scientific">Stylosanthes scabra</name>
    <dbReference type="NCBI Taxonomy" id="79078"/>
    <lineage>
        <taxon>Eukaryota</taxon>
        <taxon>Viridiplantae</taxon>
        <taxon>Streptophyta</taxon>
        <taxon>Embryophyta</taxon>
        <taxon>Tracheophyta</taxon>
        <taxon>Spermatophyta</taxon>
        <taxon>Magnoliopsida</taxon>
        <taxon>eudicotyledons</taxon>
        <taxon>Gunneridae</taxon>
        <taxon>Pentapetalae</taxon>
        <taxon>rosids</taxon>
        <taxon>fabids</taxon>
        <taxon>Fabales</taxon>
        <taxon>Fabaceae</taxon>
        <taxon>Papilionoideae</taxon>
        <taxon>50 kb inversion clade</taxon>
        <taxon>dalbergioids sensu lato</taxon>
        <taxon>Dalbergieae</taxon>
        <taxon>Pterocarpus clade</taxon>
        <taxon>Stylosanthes</taxon>
    </lineage>
</organism>
<dbReference type="Proteomes" id="UP001341840">
    <property type="component" value="Unassembled WGS sequence"/>
</dbReference>
<evidence type="ECO:0000313" key="1">
    <source>
        <dbReference type="EMBL" id="MED6107061.1"/>
    </source>
</evidence>
<accession>A0ABU6Q5N3</accession>
<name>A0ABU6Q5N3_9FABA</name>
<proteinExistence type="predicted"/>
<evidence type="ECO:0000313" key="2">
    <source>
        <dbReference type="Proteomes" id="UP001341840"/>
    </source>
</evidence>
<dbReference type="EMBL" id="JASCZI010000025">
    <property type="protein sequence ID" value="MED6107061.1"/>
    <property type="molecule type" value="Genomic_DNA"/>
</dbReference>
<evidence type="ECO:0008006" key="3">
    <source>
        <dbReference type="Google" id="ProtNLM"/>
    </source>
</evidence>